<dbReference type="RefSeq" id="WP_191206536.1">
    <property type="nucleotide sequence ID" value="NZ_JACXZA010000008.1"/>
</dbReference>
<keyword evidence="3" id="KW-1185">Reference proteome</keyword>
<proteinExistence type="predicted"/>
<feature type="domain" description="Methyltransferase FkbM" evidence="1">
    <location>
        <begin position="75"/>
        <end position="266"/>
    </location>
</feature>
<keyword evidence="2" id="KW-0808">Transferase</keyword>
<dbReference type="EMBL" id="JACXZA010000008">
    <property type="protein sequence ID" value="MBD3922234.1"/>
    <property type="molecule type" value="Genomic_DNA"/>
</dbReference>
<protein>
    <submittedName>
        <fullName evidence="2">FkbM family methyltransferase</fullName>
    </submittedName>
</protein>
<organism evidence="2 3">
    <name type="scientific">Paenibacillus terricola</name>
    <dbReference type="NCBI Taxonomy" id="2763503"/>
    <lineage>
        <taxon>Bacteria</taxon>
        <taxon>Bacillati</taxon>
        <taxon>Bacillota</taxon>
        <taxon>Bacilli</taxon>
        <taxon>Bacillales</taxon>
        <taxon>Paenibacillaceae</taxon>
        <taxon>Paenibacillus</taxon>
    </lineage>
</organism>
<name>A0ABR8N6Y9_9BACL</name>
<evidence type="ECO:0000313" key="2">
    <source>
        <dbReference type="EMBL" id="MBD3922234.1"/>
    </source>
</evidence>
<dbReference type="PANTHER" id="PTHR34203">
    <property type="entry name" value="METHYLTRANSFERASE, FKBM FAMILY PROTEIN"/>
    <property type="match status" value="1"/>
</dbReference>
<dbReference type="Pfam" id="PF05050">
    <property type="entry name" value="Methyltransf_21"/>
    <property type="match status" value="1"/>
</dbReference>
<reference evidence="2 3" key="1">
    <citation type="submission" date="2020-09" db="EMBL/GenBank/DDBJ databases">
        <title>Paenibacillus sp. strain PR3 16S rRNA gene Genome sequencing and assembly.</title>
        <authorList>
            <person name="Kim J."/>
        </authorList>
    </citation>
    <scope>NUCLEOTIDE SEQUENCE [LARGE SCALE GENOMIC DNA]</scope>
    <source>
        <strain evidence="2 3">PR3</strain>
    </source>
</reference>
<evidence type="ECO:0000259" key="1">
    <source>
        <dbReference type="Pfam" id="PF05050"/>
    </source>
</evidence>
<dbReference type="GO" id="GO:0008168">
    <property type="term" value="F:methyltransferase activity"/>
    <property type="evidence" value="ECO:0007669"/>
    <property type="project" value="UniProtKB-KW"/>
</dbReference>
<dbReference type="Proteomes" id="UP000609346">
    <property type="component" value="Unassembled WGS sequence"/>
</dbReference>
<dbReference type="InterPro" id="IPR006342">
    <property type="entry name" value="FkbM_mtfrase"/>
</dbReference>
<keyword evidence="2" id="KW-0489">Methyltransferase</keyword>
<dbReference type="Gene3D" id="3.40.50.150">
    <property type="entry name" value="Vaccinia Virus protein VP39"/>
    <property type="match status" value="1"/>
</dbReference>
<dbReference type="SUPFAM" id="SSF53335">
    <property type="entry name" value="S-adenosyl-L-methionine-dependent methyltransferases"/>
    <property type="match status" value="1"/>
</dbReference>
<dbReference type="NCBIfam" id="TIGR01444">
    <property type="entry name" value="fkbM_fam"/>
    <property type="match status" value="1"/>
</dbReference>
<sequence>MPNKQIVEKVIRMSGTEHKRHPSQTGAIAQKRLTNGIEIYQNNEGETEFLYNEIFHKEMYFKHGITLPDNGTVMDVGANIGMFTLYVSSKSSCRVYAFEPLPPTFNLLEMNTSSLPHVTTVNVGLSNEIKEAEFAYFPTMSTDSVQIKYRENHDQDLRYGLINHYRDDFADSRMLNRFVDHLMSPKLLNEQIYRCKLTTISAMIRYYDLNQIDLLKIDVEKSEFEVLEGIHPEDWGKIKQIVMEVHGLNGEQISRLENIFRTNGFDVLIDYYEDLNIPNYYNVYALNQMHKPAVKEI</sequence>
<dbReference type="InterPro" id="IPR052514">
    <property type="entry name" value="SAM-dependent_MTase"/>
</dbReference>
<dbReference type="PANTHER" id="PTHR34203:SF15">
    <property type="entry name" value="SLL1173 PROTEIN"/>
    <property type="match status" value="1"/>
</dbReference>
<dbReference type="GO" id="GO:0032259">
    <property type="term" value="P:methylation"/>
    <property type="evidence" value="ECO:0007669"/>
    <property type="project" value="UniProtKB-KW"/>
</dbReference>
<evidence type="ECO:0000313" key="3">
    <source>
        <dbReference type="Proteomes" id="UP000609346"/>
    </source>
</evidence>
<comment type="caution">
    <text evidence="2">The sequence shown here is derived from an EMBL/GenBank/DDBJ whole genome shotgun (WGS) entry which is preliminary data.</text>
</comment>
<gene>
    <name evidence="2" type="ORF">H8B09_25990</name>
</gene>
<dbReference type="InterPro" id="IPR029063">
    <property type="entry name" value="SAM-dependent_MTases_sf"/>
</dbReference>
<accession>A0ABR8N6Y9</accession>